<gene>
    <name evidence="2" type="ORF">SAM23877_0038</name>
    <name evidence="3" type="ORF">SAM23877_7631</name>
</gene>
<keyword evidence="1" id="KW-0472">Membrane</keyword>
<organism evidence="3 4">
    <name type="scientific">Streptomyces ambofaciens (strain ATCC 23877 / 3486 / DSM 40053 / JCM 4204 / NBRC 12836 / NRRL B-2516)</name>
    <dbReference type="NCBI Taxonomy" id="278992"/>
    <lineage>
        <taxon>Bacteria</taxon>
        <taxon>Bacillati</taxon>
        <taxon>Actinomycetota</taxon>
        <taxon>Actinomycetes</taxon>
        <taxon>Kitasatosporales</taxon>
        <taxon>Streptomycetaceae</taxon>
        <taxon>Streptomyces</taxon>
    </lineage>
</organism>
<evidence type="ECO:0000313" key="3">
    <source>
        <dbReference type="EMBL" id="AKZ60672.1"/>
    </source>
</evidence>
<protein>
    <submittedName>
        <fullName evidence="3">Uncharacterized protein</fullName>
    </submittedName>
</protein>
<accession>A0A0K2B6J1</accession>
<proteinExistence type="predicted"/>
<dbReference type="KEGG" id="samb:SAM23877_7631"/>
<evidence type="ECO:0000313" key="2">
    <source>
        <dbReference type="EMBL" id="AKZ53087.1"/>
    </source>
</evidence>
<evidence type="ECO:0000256" key="1">
    <source>
        <dbReference type="SAM" id="Phobius"/>
    </source>
</evidence>
<dbReference type="KEGG" id="samb:SAM23877_0038"/>
<name>A0A0K2B6J1_STRA7</name>
<dbReference type="Proteomes" id="UP000061018">
    <property type="component" value="Chromosome"/>
</dbReference>
<keyword evidence="1" id="KW-1133">Transmembrane helix</keyword>
<dbReference type="EMBL" id="CP012382">
    <property type="protein sequence ID" value="AKZ60672.1"/>
    <property type="molecule type" value="Genomic_DNA"/>
</dbReference>
<reference evidence="4" key="1">
    <citation type="journal article" date="2015" name="J. Biotechnol.">
        <title>Complete genome sequence of Streptomyces ambofaciens ATCC 23877, the spiramycin producer.</title>
        <authorList>
            <person name="Thibessard A."/>
            <person name="Haas D."/>
            <person name="Gerbaud C."/>
            <person name="Aigle B."/>
            <person name="Lautru S."/>
            <person name="Pernodet J.L."/>
            <person name="Leblond P."/>
        </authorList>
    </citation>
    <scope>NUCLEOTIDE SEQUENCE [LARGE SCALE GENOMIC DNA]</scope>
    <source>
        <strain evidence="4">ATCC 23877 / 3486 / DSM 40053 / JCM 4204 / NBRC 12836 / NRRL B-2516</strain>
    </source>
</reference>
<dbReference type="AlphaFoldDB" id="A0A0K2B6J1"/>
<feature type="transmembrane region" description="Helical" evidence="1">
    <location>
        <begin position="14"/>
        <end position="35"/>
    </location>
</feature>
<evidence type="ECO:0000313" key="4">
    <source>
        <dbReference type="Proteomes" id="UP000061018"/>
    </source>
</evidence>
<keyword evidence="1" id="KW-0812">Transmembrane</keyword>
<reference evidence="3" key="2">
    <citation type="submission" date="2015-07" db="EMBL/GenBank/DDBJ databases">
        <title>Complete genome sequence of Streptomyces ambofaciens ATCC 23877, the spiramycin producer.</title>
        <authorList>
            <person name="Thibessard A."/>
            <person name="Haas D."/>
            <person name="Gerbaud C."/>
            <person name="Aigle B."/>
            <person name="Lautru S."/>
            <person name="Pernodet J.-L."/>
            <person name="Leblond P."/>
        </authorList>
    </citation>
    <scope>NUCLEOTIDE SEQUENCE [LARGE SCALE GENOMIC DNA]</scope>
    <source>
        <strain evidence="3">ATCC 23877</strain>
    </source>
</reference>
<sequence length="40" mass="4302">MITATSGIGFGNPVATWALGGFVLVAAIILAYWSYKREKK</sequence>
<dbReference type="EMBL" id="CP012382">
    <property type="protein sequence ID" value="AKZ53087.1"/>
    <property type="molecule type" value="Genomic_DNA"/>
</dbReference>